<dbReference type="AlphaFoldDB" id="A0AA39WWD7"/>
<feature type="compositionally biased region" description="Polar residues" evidence="1">
    <location>
        <begin position="156"/>
        <end position="180"/>
    </location>
</feature>
<evidence type="ECO:0000313" key="3">
    <source>
        <dbReference type="Proteomes" id="UP001175000"/>
    </source>
</evidence>
<dbReference type="EMBL" id="JAULSU010000003">
    <property type="protein sequence ID" value="KAK0622617.1"/>
    <property type="molecule type" value="Genomic_DNA"/>
</dbReference>
<feature type="region of interest" description="Disordered" evidence="1">
    <location>
        <begin position="1"/>
        <end position="32"/>
    </location>
</feature>
<reference evidence="2" key="1">
    <citation type="submission" date="2023-06" db="EMBL/GenBank/DDBJ databases">
        <title>Genome-scale phylogeny and comparative genomics of the fungal order Sordariales.</title>
        <authorList>
            <consortium name="Lawrence Berkeley National Laboratory"/>
            <person name="Hensen N."/>
            <person name="Bonometti L."/>
            <person name="Westerberg I."/>
            <person name="Brannstrom I.O."/>
            <person name="Guillou S."/>
            <person name="Cros-Aarteil S."/>
            <person name="Calhoun S."/>
            <person name="Haridas S."/>
            <person name="Kuo A."/>
            <person name="Mondo S."/>
            <person name="Pangilinan J."/>
            <person name="Riley R."/>
            <person name="Labutti K."/>
            <person name="Andreopoulos B."/>
            <person name="Lipzen A."/>
            <person name="Chen C."/>
            <person name="Yanf M."/>
            <person name="Daum C."/>
            <person name="Ng V."/>
            <person name="Clum A."/>
            <person name="Steindorff A."/>
            <person name="Ohm R."/>
            <person name="Martin F."/>
            <person name="Silar P."/>
            <person name="Natvig D."/>
            <person name="Lalanne C."/>
            <person name="Gautier V."/>
            <person name="Ament-Velasquez S.L."/>
            <person name="Kruys A."/>
            <person name="Hutchinson M.I."/>
            <person name="Powell A.J."/>
            <person name="Barry K."/>
            <person name="Miller A.N."/>
            <person name="Grigoriev I.V."/>
            <person name="Debuchy R."/>
            <person name="Gladieux P."/>
            <person name="Thoren M.H."/>
            <person name="Johannesson H."/>
        </authorList>
    </citation>
    <scope>NUCLEOTIDE SEQUENCE</scope>
    <source>
        <strain evidence="2">CBS 606.72</strain>
    </source>
</reference>
<protein>
    <submittedName>
        <fullName evidence="2">Uncharacterized protein</fullName>
    </submittedName>
</protein>
<feature type="compositionally biased region" description="Basic residues" evidence="1">
    <location>
        <begin position="1"/>
        <end position="10"/>
    </location>
</feature>
<accession>A0AA39WWD7</accession>
<keyword evidence="3" id="KW-1185">Reference proteome</keyword>
<gene>
    <name evidence="2" type="ORF">B0T14DRAFT_514155</name>
</gene>
<comment type="caution">
    <text evidence="2">The sequence shown here is derived from an EMBL/GenBank/DDBJ whole genome shotgun (WGS) entry which is preliminary data.</text>
</comment>
<organism evidence="2 3">
    <name type="scientific">Immersiella caudata</name>
    <dbReference type="NCBI Taxonomy" id="314043"/>
    <lineage>
        <taxon>Eukaryota</taxon>
        <taxon>Fungi</taxon>
        <taxon>Dikarya</taxon>
        <taxon>Ascomycota</taxon>
        <taxon>Pezizomycotina</taxon>
        <taxon>Sordariomycetes</taxon>
        <taxon>Sordariomycetidae</taxon>
        <taxon>Sordariales</taxon>
        <taxon>Lasiosphaeriaceae</taxon>
        <taxon>Immersiella</taxon>
    </lineage>
</organism>
<sequence>MTCQLGKRRRAQDADSGSKSGSESDEENLSGLSNITLQIMRINVPETASKRTKRLKIEPSSSVIDSPVDRNQPAIKNAGHTRENHLSVEVGFTSLTELSNVTAQLGLEHSPISATAETSALIDTCPANSRTVLKLEPGNFHSPPSCNGPADGSGHVPSTTTENCTQEMETQEGRTTTTNGPKARSSRRRKRVFEDSAIRPVTGKTEKHMAYRPATVSRGGVRKKSQFCS</sequence>
<feature type="region of interest" description="Disordered" evidence="1">
    <location>
        <begin position="140"/>
        <end position="229"/>
    </location>
</feature>
<dbReference type="Proteomes" id="UP001175000">
    <property type="component" value="Unassembled WGS sequence"/>
</dbReference>
<proteinExistence type="predicted"/>
<evidence type="ECO:0000313" key="2">
    <source>
        <dbReference type="EMBL" id="KAK0622617.1"/>
    </source>
</evidence>
<feature type="compositionally biased region" description="Basic residues" evidence="1">
    <location>
        <begin position="220"/>
        <end position="229"/>
    </location>
</feature>
<name>A0AA39WWD7_9PEZI</name>
<evidence type="ECO:0000256" key="1">
    <source>
        <dbReference type="SAM" id="MobiDB-lite"/>
    </source>
</evidence>